<dbReference type="AlphaFoldDB" id="D5SU04"/>
<dbReference type="EMBL" id="CP001744">
    <property type="protein sequence ID" value="ADG66989.1"/>
    <property type="molecule type" value="Genomic_DNA"/>
</dbReference>
<name>D5SU04_PLAL2</name>
<dbReference type="KEGG" id="plm:Plim_1154"/>
<dbReference type="HOGENOM" id="CLU_2466354_0_0_0"/>
<protein>
    <submittedName>
        <fullName evidence="1">Uncharacterized protein</fullName>
    </submittedName>
</protein>
<dbReference type="Proteomes" id="UP000002220">
    <property type="component" value="Chromosome"/>
</dbReference>
<keyword evidence="2" id="KW-1185">Reference proteome</keyword>
<evidence type="ECO:0000313" key="2">
    <source>
        <dbReference type="Proteomes" id="UP000002220"/>
    </source>
</evidence>
<reference evidence="1 2" key="1">
    <citation type="journal article" date="2010" name="Stand. Genomic Sci.">
        <title>Complete genome sequence of Planctomyces limnophilus type strain (Mu 290).</title>
        <authorList>
            <person name="Labutti K."/>
            <person name="Sikorski J."/>
            <person name="Schneider S."/>
            <person name="Nolan M."/>
            <person name="Lucas S."/>
            <person name="Glavina Del Rio T."/>
            <person name="Tice H."/>
            <person name="Cheng J.F."/>
            <person name="Goodwin L."/>
            <person name="Pitluck S."/>
            <person name="Liolios K."/>
            <person name="Ivanova N."/>
            <person name="Mavromatis K."/>
            <person name="Mikhailova N."/>
            <person name="Pati A."/>
            <person name="Chen A."/>
            <person name="Palaniappan K."/>
            <person name="Land M."/>
            <person name="Hauser L."/>
            <person name="Chang Y.J."/>
            <person name="Jeffries C.D."/>
            <person name="Tindall B.J."/>
            <person name="Rohde M."/>
            <person name="Goker M."/>
            <person name="Woyke T."/>
            <person name="Bristow J."/>
            <person name="Eisen J.A."/>
            <person name="Markowitz V."/>
            <person name="Hugenholtz P."/>
            <person name="Kyrpides N.C."/>
            <person name="Klenk H.P."/>
            <person name="Lapidus A."/>
        </authorList>
    </citation>
    <scope>NUCLEOTIDE SEQUENCE [LARGE SCALE GENOMIC DNA]</scope>
    <source>
        <strain evidence="2">ATCC 43296 / DSM 3776 / IFAM 1008 / 290</strain>
    </source>
</reference>
<organism evidence="1 2">
    <name type="scientific">Planctopirus limnophila (strain ATCC 43296 / DSM 3776 / IFAM 1008 / Mu 290)</name>
    <name type="common">Planctomyces limnophilus</name>
    <dbReference type="NCBI Taxonomy" id="521674"/>
    <lineage>
        <taxon>Bacteria</taxon>
        <taxon>Pseudomonadati</taxon>
        <taxon>Planctomycetota</taxon>
        <taxon>Planctomycetia</taxon>
        <taxon>Planctomycetales</taxon>
        <taxon>Planctomycetaceae</taxon>
        <taxon>Planctopirus</taxon>
    </lineage>
</organism>
<accession>D5SU04</accession>
<sequence>MPGVLQHHPVSVTRKQLTILRCFQGNSGIMFLWPFKGTMGSLWTHDSRNSFSLSPNIGTQIHPRLFIKNDVQIVQNHFQRLLTLKTSQ</sequence>
<proteinExistence type="predicted"/>
<evidence type="ECO:0000313" key="1">
    <source>
        <dbReference type="EMBL" id="ADG66989.1"/>
    </source>
</evidence>
<gene>
    <name evidence="1" type="ordered locus">Plim_1154</name>
</gene>